<dbReference type="GO" id="GO:0008180">
    <property type="term" value="C:COP9 signalosome"/>
    <property type="evidence" value="ECO:0007669"/>
    <property type="project" value="UniProtKB-KW"/>
</dbReference>
<dbReference type="AlphaFoldDB" id="A0AAJ5YV21"/>
<dbReference type="EMBL" id="CP119946">
    <property type="protein sequence ID" value="WFD00277.1"/>
    <property type="molecule type" value="Genomic_DNA"/>
</dbReference>
<dbReference type="PANTHER" id="PTHR15350:SF5">
    <property type="entry name" value="COP9 SIGNALOSOME COMPLEX SUBUNIT 7"/>
    <property type="match status" value="1"/>
</dbReference>
<dbReference type="PANTHER" id="PTHR15350">
    <property type="entry name" value="COP9 SIGNALOSOME COMPLEX SUBUNIT 7/DENDRITIC CELL PROTEIN GA17"/>
    <property type="match status" value="1"/>
</dbReference>
<evidence type="ECO:0000313" key="4">
    <source>
        <dbReference type="Proteomes" id="UP001219567"/>
    </source>
</evidence>
<evidence type="ECO:0000313" key="3">
    <source>
        <dbReference type="EMBL" id="WFD00277.1"/>
    </source>
</evidence>
<keyword evidence="1" id="KW-0736">Signalosome</keyword>
<dbReference type="InterPro" id="IPR045237">
    <property type="entry name" value="COPS7/eIF3m"/>
</dbReference>
<feature type="region of interest" description="Disordered" evidence="2">
    <location>
        <begin position="205"/>
        <end position="231"/>
    </location>
</feature>
<accession>A0AAJ5YV21</accession>
<keyword evidence="4" id="KW-1185">Reference proteome</keyword>
<evidence type="ECO:0000256" key="1">
    <source>
        <dbReference type="ARBA" id="ARBA00022790"/>
    </source>
</evidence>
<gene>
    <name evidence="3" type="ORF">MYAM1_003025</name>
</gene>
<organism evidence="3 4">
    <name type="scientific">Malassezia yamatoensis</name>
    <dbReference type="NCBI Taxonomy" id="253288"/>
    <lineage>
        <taxon>Eukaryota</taxon>
        <taxon>Fungi</taxon>
        <taxon>Dikarya</taxon>
        <taxon>Basidiomycota</taxon>
        <taxon>Ustilaginomycotina</taxon>
        <taxon>Malasseziomycetes</taxon>
        <taxon>Malasseziales</taxon>
        <taxon>Malasseziaceae</taxon>
        <taxon>Malassezia</taxon>
    </lineage>
</organism>
<protein>
    <recommendedName>
        <fullName evidence="5">COP9 signalosome complex subunit 7</fullName>
    </recommendedName>
</protein>
<dbReference type="Proteomes" id="UP001219567">
    <property type="component" value="Chromosome 4"/>
</dbReference>
<evidence type="ECO:0008006" key="5">
    <source>
        <dbReference type="Google" id="ProtNLM"/>
    </source>
</evidence>
<sequence>MDDAGSQLTETLRRLEHCDSCEQAANLLSEAFDTNYQGGKWSDYEADKSLYITLSGSQTTKLRQLTLLSLMQSSRVLSYAAMISALDLERKNAEADGISTVRLLEDLIIDGISHQLFDGRLDGETENFYADRVSARDVPRPLGYFNGEDSLVSLSDALSRWSERAQEVAQMLDQHIHLLREEDTARQQDQTANHDAMVRALTQARNSPDARLSSHLQDVSEKPLPSAKYVL</sequence>
<reference evidence="3 4" key="1">
    <citation type="submission" date="2023-03" db="EMBL/GenBank/DDBJ databases">
        <title>Mating type loci evolution in Malassezia.</title>
        <authorList>
            <person name="Coelho M.A."/>
        </authorList>
    </citation>
    <scope>NUCLEOTIDE SEQUENCE [LARGE SCALE GENOMIC DNA]</scope>
    <source>
        <strain evidence="3 4">CBS 9725</strain>
    </source>
</reference>
<evidence type="ECO:0000256" key="2">
    <source>
        <dbReference type="SAM" id="MobiDB-lite"/>
    </source>
</evidence>
<proteinExistence type="predicted"/>
<name>A0AAJ5YV21_9BASI</name>